<evidence type="ECO:0000256" key="1">
    <source>
        <dbReference type="SAM" id="SignalP"/>
    </source>
</evidence>
<reference evidence="2 3" key="1">
    <citation type="submission" date="2021-06" db="EMBL/GenBank/DDBJ databases">
        <title>Caerostris extrusa draft genome.</title>
        <authorList>
            <person name="Kono N."/>
            <person name="Arakawa K."/>
        </authorList>
    </citation>
    <scope>NUCLEOTIDE SEQUENCE [LARGE SCALE GENOMIC DNA]</scope>
</reference>
<name>A0AAV4MH81_CAEEX</name>
<sequence>MFLFQILEITLLVADYMNALNKSGNMSSSLARLEKIRTSSSKFRSSATPDTYPRGVLHEAPYDANKAMSTSTELDNRRGAFCKKRAGSDCT</sequence>
<dbReference type="EMBL" id="BPLR01019786">
    <property type="protein sequence ID" value="GIX71761.1"/>
    <property type="molecule type" value="Genomic_DNA"/>
</dbReference>
<gene>
    <name evidence="2" type="primary">AVEN_209246_1</name>
    <name evidence="2" type="ORF">CEXT_725711</name>
</gene>
<dbReference type="Proteomes" id="UP001054945">
    <property type="component" value="Unassembled WGS sequence"/>
</dbReference>
<proteinExistence type="predicted"/>
<keyword evidence="3" id="KW-1185">Reference proteome</keyword>
<evidence type="ECO:0000313" key="2">
    <source>
        <dbReference type="EMBL" id="GIX71761.1"/>
    </source>
</evidence>
<evidence type="ECO:0000313" key="3">
    <source>
        <dbReference type="Proteomes" id="UP001054945"/>
    </source>
</evidence>
<protein>
    <submittedName>
        <fullName evidence="2">Uncharacterized protein</fullName>
    </submittedName>
</protein>
<keyword evidence="1" id="KW-0732">Signal</keyword>
<comment type="caution">
    <text evidence="2">The sequence shown here is derived from an EMBL/GenBank/DDBJ whole genome shotgun (WGS) entry which is preliminary data.</text>
</comment>
<organism evidence="2 3">
    <name type="scientific">Caerostris extrusa</name>
    <name type="common">Bark spider</name>
    <name type="synonym">Caerostris bankana</name>
    <dbReference type="NCBI Taxonomy" id="172846"/>
    <lineage>
        <taxon>Eukaryota</taxon>
        <taxon>Metazoa</taxon>
        <taxon>Ecdysozoa</taxon>
        <taxon>Arthropoda</taxon>
        <taxon>Chelicerata</taxon>
        <taxon>Arachnida</taxon>
        <taxon>Araneae</taxon>
        <taxon>Araneomorphae</taxon>
        <taxon>Entelegynae</taxon>
        <taxon>Araneoidea</taxon>
        <taxon>Araneidae</taxon>
        <taxon>Caerostris</taxon>
    </lineage>
</organism>
<accession>A0AAV4MH81</accession>
<feature type="signal peptide" evidence="1">
    <location>
        <begin position="1"/>
        <end position="19"/>
    </location>
</feature>
<dbReference type="AlphaFoldDB" id="A0AAV4MH81"/>
<feature type="chain" id="PRO_5043427852" evidence="1">
    <location>
        <begin position="20"/>
        <end position="91"/>
    </location>
</feature>